<dbReference type="EMBL" id="ANOH01000214">
    <property type="protein sequence ID" value="EMI55487.1"/>
    <property type="molecule type" value="Genomic_DNA"/>
</dbReference>
<evidence type="ECO:0000313" key="3">
    <source>
        <dbReference type="Proteomes" id="UP000011885"/>
    </source>
</evidence>
<sequence>MTADVSQPPGMNEKDLRQLVLSLHRRIEQLELRVRNLERKNQR</sequence>
<keyword evidence="3" id="KW-1185">Reference proteome</keyword>
<keyword evidence="1" id="KW-0175">Coiled coil</keyword>
<name>M5U1Z7_9BACT</name>
<proteinExistence type="predicted"/>
<protein>
    <submittedName>
        <fullName evidence="2">Uncharacterized protein</fullName>
    </submittedName>
</protein>
<feature type="coiled-coil region" evidence="1">
    <location>
        <begin position="13"/>
        <end position="40"/>
    </location>
</feature>
<evidence type="ECO:0000313" key="2">
    <source>
        <dbReference type="EMBL" id="EMI55487.1"/>
    </source>
</evidence>
<dbReference type="PATRIC" id="fig|1263870.3.peg.3240"/>
<organism evidence="2 3">
    <name type="scientific">Rhodopirellula sallentina SM41</name>
    <dbReference type="NCBI Taxonomy" id="1263870"/>
    <lineage>
        <taxon>Bacteria</taxon>
        <taxon>Pseudomonadati</taxon>
        <taxon>Planctomycetota</taxon>
        <taxon>Planctomycetia</taxon>
        <taxon>Pirellulales</taxon>
        <taxon>Pirellulaceae</taxon>
        <taxon>Rhodopirellula</taxon>
    </lineage>
</organism>
<dbReference type="Proteomes" id="UP000011885">
    <property type="component" value="Unassembled WGS sequence"/>
</dbReference>
<gene>
    <name evidence="2" type="ORF">RSSM_03051</name>
</gene>
<accession>M5U1Z7</accession>
<comment type="caution">
    <text evidence="2">The sequence shown here is derived from an EMBL/GenBank/DDBJ whole genome shotgun (WGS) entry which is preliminary data.</text>
</comment>
<reference evidence="2 3" key="1">
    <citation type="journal article" date="2013" name="Mar. Genomics">
        <title>Expression of sulfatases in Rhodopirellula baltica and the diversity of sulfatases in the genus Rhodopirellula.</title>
        <authorList>
            <person name="Wegner C.E."/>
            <person name="Richter-Heitmann T."/>
            <person name="Klindworth A."/>
            <person name="Klockow C."/>
            <person name="Richter M."/>
            <person name="Achstetter T."/>
            <person name="Glockner F.O."/>
            <person name="Harder J."/>
        </authorList>
    </citation>
    <scope>NUCLEOTIDE SEQUENCE [LARGE SCALE GENOMIC DNA]</scope>
    <source>
        <strain evidence="2 3">SM41</strain>
    </source>
</reference>
<evidence type="ECO:0000256" key="1">
    <source>
        <dbReference type="SAM" id="Coils"/>
    </source>
</evidence>
<dbReference type="AlphaFoldDB" id="M5U1Z7"/>